<evidence type="ECO:0000256" key="9">
    <source>
        <dbReference type="ARBA" id="ARBA00023136"/>
    </source>
</evidence>
<dbReference type="GO" id="GO:0009288">
    <property type="term" value="C:bacterial-type flagellum"/>
    <property type="evidence" value="ECO:0007669"/>
    <property type="project" value="InterPro"/>
</dbReference>
<dbReference type="GO" id="GO:0005886">
    <property type="term" value="C:plasma membrane"/>
    <property type="evidence" value="ECO:0007669"/>
    <property type="project" value="UniProtKB-SubCell"/>
</dbReference>
<evidence type="ECO:0000256" key="11">
    <source>
        <dbReference type="SAM" id="Coils"/>
    </source>
</evidence>
<evidence type="ECO:0000256" key="1">
    <source>
        <dbReference type="ARBA" id="ARBA00004413"/>
    </source>
</evidence>
<dbReference type="InterPro" id="IPR053716">
    <property type="entry name" value="Flag_assembly_chemotaxis_eff"/>
</dbReference>
<protein>
    <recommendedName>
        <fullName evidence="3">Flagellar FliJ protein</fullName>
    </recommendedName>
</protein>
<evidence type="ECO:0000256" key="8">
    <source>
        <dbReference type="ARBA" id="ARBA00022927"/>
    </source>
</evidence>
<feature type="coiled-coil region" evidence="11">
    <location>
        <begin position="14"/>
        <end position="41"/>
    </location>
</feature>
<evidence type="ECO:0000313" key="12">
    <source>
        <dbReference type="EMBL" id="MCK6263364.1"/>
    </source>
</evidence>
<evidence type="ECO:0000256" key="7">
    <source>
        <dbReference type="ARBA" id="ARBA00022795"/>
    </source>
</evidence>
<reference evidence="12" key="1">
    <citation type="submission" date="2021-11" db="EMBL/GenBank/DDBJ databases">
        <title>Vibrio ZSDE26 sp. nov. and Vibrio ZSDZ34 sp. nov., isolated from coastal seawater in Qingdao.</title>
        <authorList>
            <person name="Zhang P."/>
        </authorList>
    </citation>
    <scope>NUCLEOTIDE SEQUENCE</scope>
    <source>
        <strain evidence="12">ZSDE26</strain>
    </source>
</reference>
<evidence type="ECO:0000256" key="5">
    <source>
        <dbReference type="ARBA" id="ARBA00022475"/>
    </source>
</evidence>
<dbReference type="GO" id="GO:0044781">
    <property type="term" value="P:bacterial-type flagellum organization"/>
    <property type="evidence" value="ECO:0007669"/>
    <property type="project" value="UniProtKB-KW"/>
</dbReference>
<gene>
    <name evidence="12" type="ORF">KP803_08735</name>
</gene>
<evidence type="ECO:0000256" key="2">
    <source>
        <dbReference type="ARBA" id="ARBA00010004"/>
    </source>
</evidence>
<evidence type="ECO:0000256" key="10">
    <source>
        <dbReference type="ARBA" id="ARBA00023225"/>
    </source>
</evidence>
<dbReference type="GO" id="GO:0015031">
    <property type="term" value="P:protein transport"/>
    <property type="evidence" value="ECO:0007669"/>
    <property type="project" value="UniProtKB-KW"/>
</dbReference>
<keyword evidence="6" id="KW-0145">Chemotaxis</keyword>
<proteinExistence type="inferred from homology"/>
<dbReference type="RefSeq" id="WP_248008441.1">
    <property type="nucleotide sequence ID" value="NZ_JAJHVV010000004.1"/>
</dbReference>
<comment type="caution">
    <text evidence="12">The sequence shown here is derived from an EMBL/GenBank/DDBJ whole genome shotgun (WGS) entry which is preliminary data.</text>
</comment>
<keyword evidence="10" id="KW-1006">Bacterial flagellum protein export</keyword>
<evidence type="ECO:0000256" key="6">
    <source>
        <dbReference type="ARBA" id="ARBA00022500"/>
    </source>
</evidence>
<keyword evidence="8" id="KW-0653">Protein transport</keyword>
<dbReference type="InterPro" id="IPR012823">
    <property type="entry name" value="Flagell_FliJ"/>
</dbReference>
<keyword evidence="13" id="KW-1185">Reference proteome</keyword>
<accession>A0A9X1XPW8</accession>
<keyword evidence="7" id="KW-1005">Bacterial flagellum biogenesis</keyword>
<dbReference type="GO" id="GO:0006935">
    <property type="term" value="P:chemotaxis"/>
    <property type="evidence" value="ECO:0007669"/>
    <property type="project" value="UniProtKB-KW"/>
</dbReference>
<comment type="subcellular location">
    <subcellularLocation>
        <location evidence="1">Cell membrane</location>
        <topology evidence="1">Peripheral membrane protein</topology>
        <orientation evidence="1">Cytoplasmic side</orientation>
    </subcellularLocation>
</comment>
<dbReference type="Proteomes" id="UP001139559">
    <property type="component" value="Unassembled WGS sequence"/>
</dbReference>
<dbReference type="Pfam" id="PF02050">
    <property type="entry name" value="FliJ"/>
    <property type="match status" value="1"/>
</dbReference>
<keyword evidence="12" id="KW-0966">Cell projection</keyword>
<comment type="similarity">
    <text evidence="2">Belongs to the FliJ family.</text>
</comment>
<keyword evidence="4" id="KW-0813">Transport</keyword>
<dbReference type="AlphaFoldDB" id="A0A9X1XPW8"/>
<organism evidence="12 13">
    <name type="scientific">Vibrio amylolyticus</name>
    <dbReference type="NCBI Taxonomy" id="2847292"/>
    <lineage>
        <taxon>Bacteria</taxon>
        <taxon>Pseudomonadati</taxon>
        <taxon>Pseudomonadota</taxon>
        <taxon>Gammaproteobacteria</taxon>
        <taxon>Vibrionales</taxon>
        <taxon>Vibrionaceae</taxon>
        <taxon>Vibrio</taxon>
    </lineage>
</organism>
<keyword evidence="11" id="KW-0175">Coiled coil</keyword>
<evidence type="ECO:0000313" key="13">
    <source>
        <dbReference type="Proteomes" id="UP001139559"/>
    </source>
</evidence>
<keyword evidence="12" id="KW-0282">Flagellum</keyword>
<evidence type="ECO:0000256" key="4">
    <source>
        <dbReference type="ARBA" id="ARBA00022448"/>
    </source>
</evidence>
<dbReference type="GO" id="GO:0071973">
    <property type="term" value="P:bacterial-type flagellum-dependent cell motility"/>
    <property type="evidence" value="ECO:0007669"/>
    <property type="project" value="InterPro"/>
</dbReference>
<dbReference type="EMBL" id="JAJHVV010000004">
    <property type="protein sequence ID" value="MCK6263364.1"/>
    <property type="molecule type" value="Genomic_DNA"/>
</dbReference>
<keyword evidence="9" id="KW-0472">Membrane</keyword>
<keyword evidence="12" id="KW-0969">Cilium</keyword>
<keyword evidence="5" id="KW-1003">Cell membrane</keyword>
<sequence length="150" mass="17547">MARGLKGSGLAKFRDMNQDQLERLSQQLQKQQTQSDLHQNHANQLMDIYDSVQVSDGESAMAWRNRDQLRSNLQHLQSLQMQQMALSKAEHRRIQQHVLNQNVRVKSLDTVLEKRRKTALQKERRIEQAMNDEIGAQRHTINKLNAQVLR</sequence>
<dbReference type="Gene3D" id="1.10.287.1700">
    <property type="match status" value="1"/>
</dbReference>
<evidence type="ECO:0000256" key="3">
    <source>
        <dbReference type="ARBA" id="ARBA00020392"/>
    </source>
</evidence>
<name>A0A9X1XPW8_9VIBR</name>